<dbReference type="GO" id="GO:0061630">
    <property type="term" value="F:ubiquitin protein ligase activity"/>
    <property type="evidence" value="ECO:0007669"/>
    <property type="project" value="TreeGrafter"/>
</dbReference>
<dbReference type="PANTHER" id="PTHR25462">
    <property type="entry name" value="BONUS, ISOFORM C-RELATED"/>
    <property type="match status" value="1"/>
</dbReference>
<evidence type="ECO:0000256" key="1">
    <source>
        <dbReference type="PROSITE-ProRule" id="PRU00024"/>
    </source>
</evidence>
<keyword evidence="5" id="KW-1185">Reference proteome</keyword>
<feature type="domain" description="B box-type" evidence="3">
    <location>
        <begin position="56"/>
        <end position="96"/>
    </location>
</feature>
<evidence type="ECO:0000313" key="5">
    <source>
        <dbReference type="Proteomes" id="UP000683360"/>
    </source>
</evidence>
<name>A0A8S3QPG0_MYTED</name>
<dbReference type="PANTHER" id="PTHR25462:SF229">
    <property type="entry name" value="TRANSCRIPTION INTERMEDIARY FACTOR 1-BETA"/>
    <property type="match status" value="1"/>
</dbReference>
<dbReference type="GO" id="GO:0008270">
    <property type="term" value="F:zinc ion binding"/>
    <property type="evidence" value="ECO:0007669"/>
    <property type="project" value="UniProtKB-KW"/>
</dbReference>
<dbReference type="Gene3D" id="3.30.160.60">
    <property type="entry name" value="Classic Zinc Finger"/>
    <property type="match status" value="1"/>
</dbReference>
<dbReference type="Proteomes" id="UP000683360">
    <property type="component" value="Unassembled WGS sequence"/>
</dbReference>
<feature type="coiled-coil region" evidence="2">
    <location>
        <begin position="127"/>
        <end position="182"/>
    </location>
</feature>
<dbReference type="AlphaFoldDB" id="A0A8S3QPG0"/>
<sequence>MMAQSVVETCEICNQALGIDFCEECEQTFCNHCKLMHLRMKISRNHTFKNVDHEEVKLNLCDQHNLGYILYCEKCNSLACKTCIIENHKGHELEDINIAKISELQVEVSEKLESYSKEIHEGSRNSLLLMKDQMKNHEKACKKAIEEINCRSNAIKSCVDKIENLDENLNKIEREYWTILDKRNGVALLKSLQKFQKDNNNLDLEIPVVPSLGQTLAAQNRCKYSVFDMTVGLFDGYNFD</sequence>
<feature type="domain" description="B box-type" evidence="3">
    <location>
        <begin position="5"/>
        <end position="51"/>
    </location>
</feature>
<dbReference type="InterPro" id="IPR047153">
    <property type="entry name" value="TRIM45/56/19-like"/>
</dbReference>
<keyword evidence="1" id="KW-0479">Metal-binding</keyword>
<dbReference type="PROSITE" id="PS50119">
    <property type="entry name" value="ZF_BBOX"/>
    <property type="match status" value="2"/>
</dbReference>
<protein>
    <recommendedName>
        <fullName evidence="3">B box-type domain-containing protein</fullName>
    </recommendedName>
</protein>
<evidence type="ECO:0000259" key="3">
    <source>
        <dbReference type="PROSITE" id="PS50119"/>
    </source>
</evidence>
<reference evidence="4" key="1">
    <citation type="submission" date="2021-03" db="EMBL/GenBank/DDBJ databases">
        <authorList>
            <person name="Bekaert M."/>
        </authorList>
    </citation>
    <scope>NUCLEOTIDE SEQUENCE</scope>
</reference>
<proteinExistence type="predicted"/>
<dbReference type="InterPro" id="IPR000315">
    <property type="entry name" value="Znf_B-box"/>
</dbReference>
<evidence type="ECO:0000313" key="4">
    <source>
        <dbReference type="EMBL" id="CAG2197483.1"/>
    </source>
</evidence>
<dbReference type="OrthoDB" id="6270329at2759"/>
<evidence type="ECO:0000256" key="2">
    <source>
        <dbReference type="SAM" id="Coils"/>
    </source>
</evidence>
<dbReference type="SMART" id="SM00336">
    <property type="entry name" value="BBOX"/>
    <property type="match status" value="2"/>
</dbReference>
<dbReference type="Pfam" id="PF00643">
    <property type="entry name" value="zf-B_box"/>
    <property type="match status" value="1"/>
</dbReference>
<keyword evidence="2" id="KW-0175">Coiled coil</keyword>
<organism evidence="4 5">
    <name type="scientific">Mytilus edulis</name>
    <name type="common">Blue mussel</name>
    <dbReference type="NCBI Taxonomy" id="6550"/>
    <lineage>
        <taxon>Eukaryota</taxon>
        <taxon>Metazoa</taxon>
        <taxon>Spiralia</taxon>
        <taxon>Lophotrochozoa</taxon>
        <taxon>Mollusca</taxon>
        <taxon>Bivalvia</taxon>
        <taxon>Autobranchia</taxon>
        <taxon>Pteriomorphia</taxon>
        <taxon>Mytilida</taxon>
        <taxon>Mytiloidea</taxon>
        <taxon>Mytilidae</taxon>
        <taxon>Mytilinae</taxon>
        <taxon>Mytilus</taxon>
    </lineage>
</organism>
<keyword evidence="1" id="KW-0863">Zinc-finger</keyword>
<dbReference type="SUPFAM" id="SSF57845">
    <property type="entry name" value="B-box zinc-binding domain"/>
    <property type="match status" value="1"/>
</dbReference>
<accession>A0A8S3QPG0</accession>
<gene>
    <name evidence="4" type="ORF">MEDL_12309</name>
</gene>
<dbReference type="CDD" id="cd19757">
    <property type="entry name" value="Bbox1"/>
    <property type="match status" value="1"/>
</dbReference>
<keyword evidence="1" id="KW-0862">Zinc</keyword>
<comment type="caution">
    <text evidence="4">The sequence shown here is derived from an EMBL/GenBank/DDBJ whole genome shotgun (WGS) entry which is preliminary data.</text>
</comment>
<dbReference type="EMBL" id="CAJPWZ010000649">
    <property type="protein sequence ID" value="CAG2197483.1"/>
    <property type="molecule type" value="Genomic_DNA"/>
</dbReference>
<dbReference type="GO" id="GO:0006513">
    <property type="term" value="P:protein monoubiquitination"/>
    <property type="evidence" value="ECO:0007669"/>
    <property type="project" value="TreeGrafter"/>
</dbReference>